<protein>
    <submittedName>
        <fullName evidence="3">Phage holin family protein</fullName>
    </submittedName>
</protein>
<organism evidence="3">
    <name type="scientific">Roseihalotalea indica</name>
    <dbReference type="NCBI Taxonomy" id="2867963"/>
    <lineage>
        <taxon>Bacteria</taxon>
        <taxon>Pseudomonadati</taxon>
        <taxon>Bacteroidota</taxon>
        <taxon>Cytophagia</taxon>
        <taxon>Cytophagales</taxon>
        <taxon>Catalimonadaceae</taxon>
        <taxon>Roseihalotalea</taxon>
    </lineage>
</organism>
<keyword evidence="2" id="KW-0472">Membrane</keyword>
<accession>A0AA49JKB5</accession>
<dbReference type="Pfam" id="PF07332">
    <property type="entry name" value="Phage_holin_3_6"/>
    <property type="match status" value="1"/>
</dbReference>
<evidence type="ECO:0000256" key="2">
    <source>
        <dbReference type="SAM" id="Phobius"/>
    </source>
</evidence>
<keyword evidence="2" id="KW-1133">Transmembrane helix</keyword>
<name>A0AA49JKB5_9BACT</name>
<dbReference type="InterPro" id="IPR009937">
    <property type="entry name" value="Phage_holin_3_6"/>
</dbReference>
<sequence>MKVPKAIAKYIDVVNHPGYYIRMEIERVKSSAQEKVTEIVSKLIILVAIGLVALFVLVFLSITVGLLLNDALDSSYLGFLIVTGFYILILGVLFLVKNHFEQKLLRMAKNSVVVPVKHPRQMEQSKNGHPSPVQPPAPLQEVKSNGKHQHH</sequence>
<feature type="transmembrane region" description="Helical" evidence="2">
    <location>
        <begin position="74"/>
        <end position="96"/>
    </location>
</feature>
<feature type="transmembrane region" description="Helical" evidence="2">
    <location>
        <begin position="43"/>
        <end position="68"/>
    </location>
</feature>
<feature type="region of interest" description="Disordered" evidence="1">
    <location>
        <begin position="120"/>
        <end position="151"/>
    </location>
</feature>
<dbReference type="AlphaFoldDB" id="A0AA49JKB5"/>
<dbReference type="EMBL" id="CP120682">
    <property type="protein sequence ID" value="WKN40259.1"/>
    <property type="molecule type" value="Genomic_DNA"/>
</dbReference>
<evidence type="ECO:0000256" key="1">
    <source>
        <dbReference type="SAM" id="MobiDB-lite"/>
    </source>
</evidence>
<gene>
    <name evidence="3" type="ORF">K4G66_16320</name>
</gene>
<proteinExistence type="predicted"/>
<reference evidence="3" key="1">
    <citation type="journal article" date="2023" name="Comput. Struct. Biotechnol. J.">
        <title>Discovery of a novel marine Bacteroidetes with a rich repertoire of carbohydrate-active enzymes.</title>
        <authorList>
            <person name="Chen B."/>
            <person name="Liu G."/>
            <person name="Chen Q."/>
            <person name="Wang H."/>
            <person name="Liu L."/>
            <person name="Tang K."/>
        </authorList>
    </citation>
    <scope>NUCLEOTIDE SEQUENCE</scope>
    <source>
        <strain evidence="3">TK19036</strain>
    </source>
</reference>
<reference evidence="3" key="2">
    <citation type="journal article" date="2024" name="Antonie Van Leeuwenhoek">
        <title>Roseihalotalea indica gen. nov., sp. nov., a halophilic Bacteroidetes from mesopelagic Southwest Indian Ocean with higher carbohydrate metabolic potential.</title>
        <authorList>
            <person name="Chen B."/>
            <person name="Zhang M."/>
            <person name="Lin D."/>
            <person name="Ye J."/>
            <person name="Tang K."/>
        </authorList>
    </citation>
    <scope>NUCLEOTIDE SEQUENCE</scope>
    <source>
        <strain evidence="3">TK19036</strain>
    </source>
</reference>
<evidence type="ECO:0000313" key="3">
    <source>
        <dbReference type="EMBL" id="WKN40259.1"/>
    </source>
</evidence>
<keyword evidence="2" id="KW-0812">Transmembrane</keyword>